<dbReference type="InterPro" id="IPR011928">
    <property type="entry name" value="Phage_phiJL001_Gp84"/>
</dbReference>
<sequence length="296" mass="32267">MKTLPSGLQDHLDTGATTMCWCWKLSTGDGRVFGFTDHDNDLAFDDVSYEAASGFTGSEVENGLGLAVDNLEVEGALSSLKLNEPDLFAGVFDNAEVEIWQVNWTDPEQRILIKKGNLGEVSRDQNGFSAEIRGLTHFLNQPQGRLFQKSCDTDLGSSRCGIDLTLPVYRASGQVSGVVENSKFFVSGLEAFANGWFASGRLMFTSGDNLDRASEIKNFQVTAAGTLLELWLQMPKVILPNDSFVVTAGCGKTFETCRGKFSNGINFQGFPHMPGNDFVAFYPNRNDGNNDGSPIN</sequence>
<dbReference type="AlphaFoldDB" id="A0A3B0RUT1"/>
<dbReference type="NCBIfam" id="TIGR02218">
    <property type="entry name" value="phg_TIGR02218"/>
    <property type="match status" value="1"/>
</dbReference>
<proteinExistence type="predicted"/>
<accession>A0A3B0RUT1</accession>
<reference evidence="2" key="1">
    <citation type="submission" date="2018-06" db="EMBL/GenBank/DDBJ databases">
        <authorList>
            <person name="Zhirakovskaya E."/>
        </authorList>
    </citation>
    <scope>NUCLEOTIDE SEQUENCE</scope>
</reference>
<name>A0A3B0RUT1_9ZZZZ</name>
<gene>
    <name evidence="2" type="ORF">MNBD_ALPHA08-491</name>
</gene>
<evidence type="ECO:0000313" key="2">
    <source>
        <dbReference type="EMBL" id="VAV95967.1"/>
    </source>
</evidence>
<organism evidence="2">
    <name type="scientific">hydrothermal vent metagenome</name>
    <dbReference type="NCBI Taxonomy" id="652676"/>
    <lineage>
        <taxon>unclassified sequences</taxon>
        <taxon>metagenomes</taxon>
        <taxon>ecological metagenomes</taxon>
    </lineage>
</organism>
<dbReference type="EMBL" id="UOEC01000131">
    <property type="protein sequence ID" value="VAV95967.1"/>
    <property type="molecule type" value="Genomic_DNA"/>
</dbReference>
<feature type="domain" description="Bacteriophage phiJL001 Gp84 C-terminal" evidence="1">
    <location>
        <begin position="195"/>
        <end position="277"/>
    </location>
</feature>
<dbReference type="Pfam" id="PF09356">
    <property type="entry name" value="Phage_BR0599"/>
    <property type="match status" value="1"/>
</dbReference>
<protein>
    <submittedName>
        <fullName evidence="2">Gene Transfer Agent FAD/FMN-containing dehydrogenase</fullName>
    </submittedName>
</protein>
<dbReference type="Pfam" id="PF09931">
    <property type="entry name" value="Phage_phiJL001_Gp84_N"/>
    <property type="match status" value="1"/>
</dbReference>
<dbReference type="InterPro" id="IPR018964">
    <property type="entry name" value="Phage_phiJL001_Gp84_C"/>
</dbReference>
<evidence type="ECO:0000259" key="1">
    <source>
        <dbReference type="Pfam" id="PF09356"/>
    </source>
</evidence>